<evidence type="ECO:0000256" key="9">
    <source>
        <dbReference type="SAM" id="Phobius"/>
    </source>
</evidence>
<evidence type="ECO:0000256" key="4">
    <source>
        <dbReference type="ARBA" id="ARBA00022692"/>
    </source>
</evidence>
<dbReference type="EMBL" id="CAWUHC010000144">
    <property type="protein sequence ID" value="CAK7235616.1"/>
    <property type="molecule type" value="Genomic_DNA"/>
</dbReference>
<organism evidence="11 12">
    <name type="scientific">Sporothrix bragantina</name>
    <dbReference type="NCBI Taxonomy" id="671064"/>
    <lineage>
        <taxon>Eukaryota</taxon>
        <taxon>Fungi</taxon>
        <taxon>Dikarya</taxon>
        <taxon>Ascomycota</taxon>
        <taxon>Pezizomycotina</taxon>
        <taxon>Sordariomycetes</taxon>
        <taxon>Sordariomycetidae</taxon>
        <taxon>Ophiostomatales</taxon>
        <taxon>Ophiostomataceae</taxon>
        <taxon>Sporothrix</taxon>
    </lineage>
</organism>
<dbReference type="NCBIfam" id="TIGR00879">
    <property type="entry name" value="SP"/>
    <property type="match status" value="1"/>
</dbReference>
<dbReference type="PANTHER" id="PTHR48022:SF83">
    <property type="entry name" value="MAJOR FACILITATOR SUPERFAMILY (MFS) PROFILE DOMAIN-CONTAINING PROTEIN"/>
    <property type="match status" value="1"/>
</dbReference>
<protein>
    <recommendedName>
        <fullName evidence="10">Major facilitator superfamily (MFS) profile domain-containing protein</fullName>
    </recommendedName>
</protein>
<feature type="transmembrane region" description="Helical" evidence="9">
    <location>
        <begin position="237"/>
        <end position="260"/>
    </location>
</feature>
<keyword evidence="12" id="KW-1185">Reference proteome</keyword>
<gene>
    <name evidence="11" type="ORF">SBRCBS47491_009355</name>
</gene>
<keyword evidence="6 9" id="KW-0472">Membrane</keyword>
<evidence type="ECO:0000256" key="1">
    <source>
        <dbReference type="ARBA" id="ARBA00004141"/>
    </source>
</evidence>
<dbReference type="InterPro" id="IPR036259">
    <property type="entry name" value="MFS_trans_sf"/>
</dbReference>
<keyword evidence="5 9" id="KW-1133">Transmembrane helix</keyword>
<feature type="transmembrane region" description="Helical" evidence="9">
    <location>
        <begin position="392"/>
        <end position="412"/>
    </location>
</feature>
<comment type="subcellular location">
    <subcellularLocation>
        <location evidence="1">Membrane</location>
        <topology evidence="1">Multi-pass membrane protein</topology>
    </subcellularLocation>
</comment>
<feature type="domain" description="Major facilitator superfamily (MFS) profile" evidence="10">
    <location>
        <begin position="72"/>
        <end position="514"/>
    </location>
</feature>
<feature type="transmembrane region" description="Helical" evidence="9">
    <location>
        <begin position="365"/>
        <end position="386"/>
    </location>
</feature>
<name>A0ABP0CUM1_9PEZI</name>
<feature type="transmembrane region" description="Helical" evidence="9">
    <location>
        <begin position="175"/>
        <end position="196"/>
    </location>
</feature>
<dbReference type="PROSITE" id="PS00217">
    <property type="entry name" value="SUGAR_TRANSPORT_2"/>
    <property type="match status" value="1"/>
</dbReference>
<dbReference type="InterPro" id="IPR005829">
    <property type="entry name" value="Sugar_transporter_CS"/>
</dbReference>
<evidence type="ECO:0000256" key="5">
    <source>
        <dbReference type="ARBA" id="ARBA00022989"/>
    </source>
</evidence>
<evidence type="ECO:0000256" key="3">
    <source>
        <dbReference type="ARBA" id="ARBA00022448"/>
    </source>
</evidence>
<feature type="transmembrane region" description="Helical" evidence="9">
    <location>
        <begin position="208"/>
        <end position="231"/>
    </location>
</feature>
<comment type="similarity">
    <text evidence="2 7">Belongs to the major facilitator superfamily. Sugar transporter (TC 2.A.1.1) family.</text>
</comment>
<evidence type="ECO:0000256" key="7">
    <source>
        <dbReference type="RuleBase" id="RU003346"/>
    </source>
</evidence>
<evidence type="ECO:0000259" key="10">
    <source>
        <dbReference type="PROSITE" id="PS50850"/>
    </source>
</evidence>
<evidence type="ECO:0000313" key="11">
    <source>
        <dbReference type="EMBL" id="CAK7235616.1"/>
    </source>
</evidence>
<dbReference type="InterPro" id="IPR020846">
    <property type="entry name" value="MFS_dom"/>
</dbReference>
<comment type="caution">
    <text evidence="11">The sequence shown here is derived from an EMBL/GenBank/DDBJ whole genome shotgun (WGS) entry which is preliminary data.</text>
</comment>
<evidence type="ECO:0000313" key="12">
    <source>
        <dbReference type="Proteomes" id="UP001642406"/>
    </source>
</evidence>
<feature type="region of interest" description="Disordered" evidence="8">
    <location>
        <begin position="1"/>
        <end position="21"/>
    </location>
</feature>
<dbReference type="Pfam" id="PF00083">
    <property type="entry name" value="Sugar_tr"/>
    <property type="match status" value="1"/>
</dbReference>
<dbReference type="Proteomes" id="UP001642406">
    <property type="component" value="Unassembled WGS sequence"/>
</dbReference>
<dbReference type="PANTHER" id="PTHR48022">
    <property type="entry name" value="PLASTIDIC GLUCOSE TRANSPORTER 4"/>
    <property type="match status" value="1"/>
</dbReference>
<sequence>MREKQSLEATSHMEKPYGAADGANHAERDGAMFLGEKNVWEATIDDARTASAHEHALNVRQALKAYPYAVLWSLVISMSIIMEGYDTILIGSLYAYPSYAKAFGEPSGLDGSYQIAARWQSAMGSGPQAGAIIGAFANGLLIQRFGYRPSFMLGMVLMLAFVFVSFFGMSVQLQAVGQILCGVPWGIFATIGPAYASEVCPLPLRPYLTAYTNMCFATGQLIGAGVLQSFLNRDDNFAWRIPFAIQWIWPPFLLVAAIFMPESPWWLVRHGRYEQAEKAVKRFMVPSEQPQAHSIVANMIYTNNMEQEITNGVSYLDCFKGIDLRRTEVACITFLGQITCGAQFAYSSTYFFEQAGLSADDAYKLNLGGTGIAFIGTAVSWSLMRYVGRRRLYITGMGLMSLWLFIIGCLTLSKNSNVKWGQSALCIIWLLTFSLTVGPVGWAIPPEVSSTRLRSKTVVLARNTYYLAQIVANVIEPYMMNPTAWNWRGLTGFFWFGFAFATLIWAFFRMPESKGRSFAELDVMFAAKLPTRKFRHFQVDAYDESREVSGRVTEIWL</sequence>
<keyword evidence="3 7" id="KW-0813">Transport</keyword>
<feature type="transmembrane region" description="Helical" evidence="9">
    <location>
        <begin position="487"/>
        <end position="508"/>
    </location>
</feature>
<dbReference type="InterPro" id="IPR005828">
    <property type="entry name" value="MFS_sugar_transport-like"/>
</dbReference>
<evidence type="ECO:0000256" key="2">
    <source>
        <dbReference type="ARBA" id="ARBA00010992"/>
    </source>
</evidence>
<dbReference type="SUPFAM" id="SSF103473">
    <property type="entry name" value="MFS general substrate transporter"/>
    <property type="match status" value="1"/>
</dbReference>
<evidence type="ECO:0000256" key="8">
    <source>
        <dbReference type="SAM" id="MobiDB-lite"/>
    </source>
</evidence>
<dbReference type="Gene3D" id="1.20.1250.20">
    <property type="entry name" value="MFS general substrate transporter like domains"/>
    <property type="match status" value="1"/>
</dbReference>
<accession>A0ABP0CUM1</accession>
<evidence type="ECO:0000256" key="6">
    <source>
        <dbReference type="ARBA" id="ARBA00023136"/>
    </source>
</evidence>
<feature type="transmembrane region" description="Helical" evidence="9">
    <location>
        <begin position="151"/>
        <end position="169"/>
    </location>
</feature>
<proteinExistence type="inferred from homology"/>
<feature type="transmembrane region" description="Helical" evidence="9">
    <location>
        <begin position="424"/>
        <end position="444"/>
    </location>
</feature>
<feature type="compositionally biased region" description="Basic and acidic residues" evidence="8">
    <location>
        <begin position="1"/>
        <end position="15"/>
    </location>
</feature>
<dbReference type="InterPro" id="IPR003663">
    <property type="entry name" value="Sugar/inositol_transpt"/>
</dbReference>
<reference evidence="11 12" key="1">
    <citation type="submission" date="2024-01" db="EMBL/GenBank/DDBJ databases">
        <authorList>
            <person name="Allen C."/>
            <person name="Tagirdzhanova G."/>
        </authorList>
    </citation>
    <scope>NUCLEOTIDE SEQUENCE [LARGE SCALE GENOMIC DNA]</scope>
</reference>
<dbReference type="PROSITE" id="PS50850">
    <property type="entry name" value="MFS"/>
    <property type="match status" value="1"/>
</dbReference>
<dbReference type="InterPro" id="IPR050360">
    <property type="entry name" value="MFS_Sugar_Transporters"/>
</dbReference>
<keyword evidence="4 9" id="KW-0812">Transmembrane</keyword>